<dbReference type="HAMAP" id="MF_00974">
    <property type="entry name" value="DNA_primase_DnaG"/>
    <property type="match status" value="1"/>
</dbReference>
<dbReference type="SUPFAM" id="SSF56731">
    <property type="entry name" value="DNA primase core"/>
    <property type="match status" value="1"/>
</dbReference>
<evidence type="ECO:0000256" key="8">
    <source>
        <dbReference type="ARBA" id="ARBA00022833"/>
    </source>
</evidence>
<dbReference type="FunFam" id="3.40.1360.10:FF:000002">
    <property type="entry name" value="DNA primase"/>
    <property type="match status" value="1"/>
</dbReference>
<evidence type="ECO:0000256" key="3">
    <source>
        <dbReference type="ARBA" id="ARBA00022679"/>
    </source>
</evidence>
<gene>
    <name evidence="12 16" type="primary">dnaG</name>
    <name evidence="16" type="ORF">F8C67_04780</name>
</gene>
<evidence type="ECO:0000256" key="2">
    <source>
        <dbReference type="ARBA" id="ARBA00022515"/>
    </source>
</evidence>
<keyword evidence="7" id="KW-0863">Zinc-finger</keyword>
<evidence type="ECO:0000256" key="5">
    <source>
        <dbReference type="ARBA" id="ARBA00022705"/>
    </source>
</evidence>
<evidence type="ECO:0000256" key="9">
    <source>
        <dbReference type="ARBA" id="ARBA00022842"/>
    </source>
</evidence>
<feature type="compositionally biased region" description="Basic and acidic residues" evidence="14">
    <location>
        <begin position="441"/>
        <end position="456"/>
    </location>
</feature>
<dbReference type="GO" id="GO:0003899">
    <property type="term" value="F:DNA-directed RNA polymerase activity"/>
    <property type="evidence" value="ECO:0007669"/>
    <property type="project" value="UniProtKB-UniRule"/>
</dbReference>
<dbReference type="InterPro" id="IPR050219">
    <property type="entry name" value="DnaG_primase"/>
</dbReference>
<protein>
    <recommendedName>
        <fullName evidence="12 13">DNA primase</fullName>
        <ecNumber evidence="12">2.7.7.101</ecNumber>
    </recommendedName>
</protein>
<evidence type="ECO:0000256" key="10">
    <source>
        <dbReference type="ARBA" id="ARBA00023125"/>
    </source>
</evidence>
<comment type="catalytic activity">
    <reaction evidence="12">
        <text>ssDNA + n NTP = ssDNA/pppN(pN)n-1 hybrid + (n-1) diphosphate.</text>
        <dbReference type="EC" id="2.7.7.101"/>
    </reaction>
</comment>
<evidence type="ECO:0000256" key="6">
    <source>
        <dbReference type="ARBA" id="ARBA00022723"/>
    </source>
</evidence>
<dbReference type="FunFam" id="3.90.580.10:FF:000001">
    <property type="entry name" value="DNA primase"/>
    <property type="match status" value="1"/>
</dbReference>
<dbReference type="EC" id="2.7.7.101" evidence="12"/>
<dbReference type="GO" id="GO:0000428">
    <property type="term" value="C:DNA-directed RNA polymerase complex"/>
    <property type="evidence" value="ECO:0007669"/>
    <property type="project" value="UniProtKB-KW"/>
</dbReference>
<dbReference type="Pfam" id="PF01807">
    <property type="entry name" value="Zn_ribbon_DnaG"/>
    <property type="match status" value="1"/>
</dbReference>
<evidence type="ECO:0000256" key="1">
    <source>
        <dbReference type="ARBA" id="ARBA00022478"/>
    </source>
</evidence>
<dbReference type="InterPro" id="IPR006295">
    <property type="entry name" value="DNA_primase_DnaG"/>
</dbReference>
<dbReference type="OrthoDB" id="9803773at2"/>
<dbReference type="InterPro" id="IPR036977">
    <property type="entry name" value="DNA_primase_Znf_CHC2"/>
</dbReference>
<keyword evidence="4 12" id="KW-0548">Nucleotidyltransferase</keyword>
<dbReference type="GO" id="GO:0008270">
    <property type="term" value="F:zinc ion binding"/>
    <property type="evidence" value="ECO:0007669"/>
    <property type="project" value="UniProtKB-KW"/>
</dbReference>
<comment type="function">
    <text evidence="12 13">RNA polymerase that catalyzes the synthesis of short RNA molecules used as primers for DNA polymerase during DNA replication.</text>
</comment>
<comment type="subunit">
    <text evidence="12">Monomer. Interacts with DnaB.</text>
</comment>
<dbReference type="InterPro" id="IPR034151">
    <property type="entry name" value="TOPRIM_DnaG_bac"/>
</dbReference>
<keyword evidence="1 12" id="KW-0240">DNA-directed RNA polymerase</keyword>
<evidence type="ECO:0000256" key="12">
    <source>
        <dbReference type="HAMAP-Rule" id="MF_00974"/>
    </source>
</evidence>
<dbReference type="SMART" id="SM00400">
    <property type="entry name" value="ZnF_CHCC"/>
    <property type="match status" value="1"/>
</dbReference>
<dbReference type="InterPro" id="IPR030846">
    <property type="entry name" value="DnaG_bac"/>
</dbReference>
<dbReference type="Proteomes" id="UP000468650">
    <property type="component" value="Unassembled WGS sequence"/>
</dbReference>
<dbReference type="Gene3D" id="3.90.980.10">
    <property type="entry name" value="DNA primase, catalytic core, N-terminal domain"/>
    <property type="match status" value="1"/>
</dbReference>
<sequence length="661" mass="75984">MSRISQDTINKIFDAIRIEEVIGEFVQLKKSGSSMKGLSPFTTEKTPSFIVSPAKQIFKDFSSGKGGTAVTFLMEHEHFTYPEALRWLARKYNVEIEEDEVTDEQREAASERESLYVVSEYAQKYFEDRLWNSEEGKNIGLSYFKERGFTEETIKNFHLGYSPDGRGIFSDEAISKGYAEEFLVKSGLSIKRDSGELLDRFWGRVIFPIHSLSGRTLGFGARTLRNDKKTAKYLNSPESEIYHKSKILYGLYQSKGEIVKKDKCLLVEGYTDVISLTQAGIKNVVASSGTALTVEQIRLIRRLTNNVTILYDGDAAGIKASFRGIDLILEEGLNVRVLLFPDGEDPDSFARKHPQHELEDYLKEEETDFISFKAKMLMADSKNDPIAKANVIRDIVESIALIPDEISRDIYLRTCAQIMEMEEKVLYAELAQLRKKHLDDKAKRSRTEQRRMEVVRPEVAPPESLTATEEAFLSDAQDSLHYKQEEAIIWILLNHAEDIIRYDEDPEDPKNKEKIEEPAGIFILEELMDDGFTFENAIFQTVYDQVLEAYKNEDPIPTGKDFARSEDQRISSMSTDLMTERYALSDWRRKEVFITDRSVHLSKFTIEAVLRFKACKVEKLIADVKDQLKEHTLEDSRDALDRIQKYTKMRNKINLQLNRVI</sequence>
<feature type="domain" description="Toprim" evidence="15">
    <location>
        <begin position="262"/>
        <end position="343"/>
    </location>
</feature>
<dbReference type="GO" id="GO:0005737">
    <property type="term" value="C:cytoplasm"/>
    <property type="evidence" value="ECO:0007669"/>
    <property type="project" value="TreeGrafter"/>
</dbReference>
<dbReference type="RefSeq" id="WP_151666667.1">
    <property type="nucleotide sequence ID" value="NZ_WBVO01000002.1"/>
</dbReference>
<reference evidence="16 17" key="1">
    <citation type="submission" date="2019-09" db="EMBL/GenBank/DDBJ databases">
        <title>Genomes of family Cryomorphaceae.</title>
        <authorList>
            <person name="Bowman J.P."/>
        </authorList>
    </citation>
    <scope>NUCLEOTIDE SEQUENCE [LARGE SCALE GENOMIC DNA]</scope>
    <source>
        <strain evidence="16 17">LMG 25704</strain>
    </source>
</reference>
<dbReference type="PROSITE" id="PS50880">
    <property type="entry name" value="TOPRIM"/>
    <property type="match status" value="1"/>
</dbReference>
<comment type="similarity">
    <text evidence="12 13">Belongs to the DnaG primase family.</text>
</comment>
<dbReference type="InterPro" id="IPR019475">
    <property type="entry name" value="DNA_primase_DnaB-bd"/>
</dbReference>
<accession>A0A6N6RKW6</accession>
<dbReference type="NCBIfam" id="TIGR01391">
    <property type="entry name" value="dnaG"/>
    <property type="match status" value="1"/>
</dbReference>
<dbReference type="GO" id="GO:0006269">
    <property type="term" value="P:DNA replication, synthesis of primer"/>
    <property type="evidence" value="ECO:0007669"/>
    <property type="project" value="UniProtKB-UniRule"/>
</dbReference>
<comment type="caution">
    <text evidence="16">The sequence shown here is derived from an EMBL/GenBank/DDBJ whole genome shotgun (WGS) entry which is preliminary data.</text>
</comment>
<dbReference type="SMART" id="SM00493">
    <property type="entry name" value="TOPRIM"/>
    <property type="match status" value="1"/>
</dbReference>
<evidence type="ECO:0000256" key="4">
    <source>
        <dbReference type="ARBA" id="ARBA00022695"/>
    </source>
</evidence>
<dbReference type="EMBL" id="WBVO01000002">
    <property type="protein sequence ID" value="KAB2813999.1"/>
    <property type="molecule type" value="Genomic_DNA"/>
</dbReference>
<dbReference type="InterPro" id="IPR006171">
    <property type="entry name" value="TOPRIM_dom"/>
</dbReference>
<organism evidence="16 17">
    <name type="scientific">Phaeocystidibacter luteus</name>
    <dbReference type="NCBI Taxonomy" id="911197"/>
    <lineage>
        <taxon>Bacteria</taxon>
        <taxon>Pseudomonadati</taxon>
        <taxon>Bacteroidota</taxon>
        <taxon>Flavobacteriia</taxon>
        <taxon>Flavobacteriales</taxon>
        <taxon>Phaeocystidibacteraceae</taxon>
        <taxon>Phaeocystidibacter</taxon>
    </lineage>
</organism>
<dbReference type="Pfam" id="PF10410">
    <property type="entry name" value="DnaB_bind"/>
    <property type="match status" value="1"/>
</dbReference>
<dbReference type="AlphaFoldDB" id="A0A6N6RKW6"/>
<dbReference type="InterPro" id="IPR013264">
    <property type="entry name" value="DNAG_N"/>
</dbReference>
<dbReference type="Gene3D" id="3.90.580.10">
    <property type="entry name" value="Zinc finger, CHC2-type domain"/>
    <property type="match status" value="1"/>
</dbReference>
<keyword evidence="3 12" id="KW-0808">Transferase</keyword>
<comment type="cofactor">
    <cofactor evidence="13">
        <name>Zn(2+)</name>
        <dbReference type="ChEBI" id="CHEBI:29105"/>
    </cofactor>
    <text evidence="13">Binds 1 zinc ion per monomer.</text>
</comment>
<keyword evidence="9" id="KW-0460">Magnesium</keyword>
<name>A0A6N6RKW6_9FLAO</name>
<comment type="caution">
    <text evidence="12">Lacks conserved residue(s) required for the propagation of feature annotation.</text>
</comment>
<evidence type="ECO:0000256" key="11">
    <source>
        <dbReference type="ARBA" id="ARBA00023163"/>
    </source>
</evidence>
<proteinExistence type="inferred from homology"/>
<dbReference type="GO" id="GO:0003677">
    <property type="term" value="F:DNA binding"/>
    <property type="evidence" value="ECO:0007669"/>
    <property type="project" value="UniProtKB-KW"/>
</dbReference>
<dbReference type="InterPro" id="IPR037068">
    <property type="entry name" value="DNA_primase_core_N_sf"/>
</dbReference>
<evidence type="ECO:0000313" key="16">
    <source>
        <dbReference type="EMBL" id="KAB2813999.1"/>
    </source>
</evidence>
<keyword evidence="17" id="KW-1185">Reference proteome</keyword>
<dbReference type="InterPro" id="IPR002694">
    <property type="entry name" value="Znf_CHC2"/>
</dbReference>
<dbReference type="Pfam" id="PF13155">
    <property type="entry name" value="Toprim_2"/>
    <property type="match status" value="1"/>
</dbReference>
<dbReference type="Pfam" id="PF08275">
    <property type="entry name" value="DNAG_N"/>
    <property type="match status" value="1"/>
</dbReference>
<dbReference type="PIRSF" id="PIRSF002811">
    <property type="entry name" value="DnaG"/>
    <property type="match status" value="1"/>
</dbReference>
<keyword evidence="6 13" id="KW-0479">Metal-binding</keyword>
<keyword evidence="2 12" id="KW-0639">Primosome</keyword>
<dbReference type="CDD" id="cd03364">
    <property type="entry name" value="TOPRIM_DnaG_primases"/>
    <property type="match status" value="1"/>
</dbReference>
<evidence type="ECO:0000256" key="7">
    <source>
        <dbReference type="ARBA" id="ARBA00022771"/>
    </source>
</evidence>
<evidence type="ECO:0000259" key="15">
    <source>
        <dbReference type="PROSITE" id="PS50880"/>
    </source>
</evidence>
<keyword evidence="8 13" id="KW-0862">Zinc</keyword>
<keyword evidence="10 12" id="KW-0238">DNA-binding</keyword>
<dbReference type="Gene3D" id="3.40.1360.10">
    <property type="match status" value="1"/>
</dbReference>
<dbReference type="GO" id="GO:1990077">
    <property type="term" value="C:primosome complex"/>
    <property type="evidence" value="ECO:0007669"/>
    <property type="project" value="UniProtKB-KW"/>
</dbReference>
<dbReference type="SUPFAM" id="SSF57783">
    <property type="entry name" value="Zinc beta-ribbon"/>
    <property type="match status" value="1"/>
</dbReference>
<dbReference type="PANTHER" id="PTHR30313">
    <property type="entry name" value="DNA PRIMASE"/>
    <property type="match status" value="1"/>
</dbReference>
<dbReference type="PANTHER" id="PTHR30313:SF2">
    <property type="entry name" value="DNA PRIMASE"/>
    <property type="match status" value="1"/>
</dbReference>
<keyword evidence="5 12" id="KW-0235">DNA replication</keyword>
<evidence type="ECO:0000313" key="17">
    <source>
        <dbReference type="Proteomes" id="UP000468650"/>
    </source>
</evidence>
<evidence type="ECO:0000256" key="14">
    <source>
        <dbReference type="SAM" id="MobiDB-lite"/>
    </source>
</evidence>
<feature type="region of interest" description="Disordered" evidence="14">
    <location>
        <begin position="441"/>
        <end position="460"/>
    </location>
</feature>
<keyword evidence="11 12" id="KW-0804">Transcription</keyword>
<evidence type="ECO:0000256" key="13">
    <source>
        <dbReference type="PIRNR" id="PIRNR002811"/>
    </source>
</evidence>